<reference evidence="9" key="1">
    <citation type="submission" date="2023-07" db="EMBL/GenBank/DDBJ databases">
        <title>The carbon used by Thiothrix.</title>
        <authorList>
            <person name="Chen L."/>
        </authorList>
    </citation>
    <scope>NUCLEOTIDE SEQUENCE [LARGE SCALE GENOMIC DNA]</scope>
</reference>
<dbReference type="RefSeq" id="WP_324693859.1">
    <property type="nucleotide sequence ID" value="NZ_JAYMYJ010000046.1"/>
</dbReference>
<evidence type="ECO:0000259" key="7">
    <source>
        <dbReference type="PROSITE" id="PS51900"/>
    </source>
</evidence>
<comment type="caution">
    <text evidence="8">The sequence shown here is derived from an EMBL/GenBank/DDBJ whole genome shotgun (WGS) entry which is preliminary data.</text>
</comment>
<keyword evidence="3 5" id="KW-0238">DNA-binding</keyword>
<comment type="similarity">
    <text evidence="1">Belongs to the 'phage' integrase family.</text>
</comment>
<proteinExistence type="inferred from homology"/>
<evidence type="ECO:0000256" key="2">
    <source>
        <dbReference type="ARBA" id="ARBA00022908"/>
    </source>
</evidence>
<protein>
    <submittedName>
        <fullName evidence="8">Tyrosine-type recombinase/integrase</fullName>
    </submittedName>
</protein>
<evidence type="ECO:0000256" key="4">
    <source>
        <dbReference type="ARBA" id="ARBA00023172"/>
    </source>
</evidence>
<dbReference type="Gene3D" id="1.10.443.10">
    <property type="entry name" value="Intergrase catalytic core"/>
    <property type="match status" value="1"/>
</dbReference>
<dbReference type="PANTHER" id="PTHR30629:SF2">
    <property type="entry name" value="PROPHAGE INTEGRASE INTS-RELATED"/>
    <property type="match status" value="1"/>
</dbReference>
<reference evidence="8 9" key="2">
    <citation type="submission" date="2024-01" db="EMBL/GenBank/DDBJ databases">
        <authorList>
            <person name="Xie X."/>
        </authorList>
    </citation>
    <scope>NUCLEOTIDE SEQUENCE [LARGE SCALE GENOMIC DNA]</scope>
    <source>
        <strain evidence="8">SCUT-1</strain>
    </source>
</reference>
<evidence type="ECO:0000313" key="9">
    <source>
        <dbReference type="Proteomes" id="UP001308005"/>
    </source>
</evidence>
<organism evidence="8 9">
    <name type="scientific">Candidatus Thiothrix phosphatis</name>
    <dbReference type="NCBI Taxonomy" id="3112415"/>
    <lineage>
        <taxon>Bacteria</taxon>
        <taxon>Pseudomonadati</taxon>
        <taxon>Pseudomonadota</taxon>
        <taxon>Gammaproteobacteria</taxon>
        <taxon>Thiotrichales</taxon>
        <taxon>Thiotrichaceae</taxon>
        <taxon>Thiothrix</taxon>
    </lineage>
</organism>
<gene>
    <name evidence="8" type="ORF">VSS37_05960</name>
</gene>
<dbReference type="Pfam" id="PF13356">
    <property type="entry name" value="Arm-DNA-bind_3"/>
    <property type="match status" value="1"/>
</dbReference>
<name>A0ABU6CUK2_9GAMM</name>
<dbReference type="Gene3D" id="1.10.150.130">
    <property type="match status" value="1"/>
</dbReference>
<keyword evidence="2" id="KW-0229">DNA integration</keyword>
<dbReference type="SUPFAM" id="SSF56349">
    <property type="entry name" value="DNA breaking-rejoining enzymes"/>
    <property type="match status" value="1"/>
</dbReference>
<dbReference type="Pfam" id="PF22022">
    <property type="entry name" value="Phage_int_M"/>
    <property type="match status" value="1"/>
</dbReference>
<dbReference type="EMBL" id="JAYMYJ010000046">
    <property type="protein sequence ID" value="MEB4590517.1"/>
    <property type="molecule type" value="Genomic_DNA"/>
</dbReference>
<dbReference type="PANTHER" id="PTHR30629">
    <property type="entry name" value="PROPHAGE INTEGRASE"/>
    <property type="match status" value="1"/>
</dbReference>
<dbReference type="InterPro" id="IPR038488">
    <property type="entry name" value="Integrase_DNA-bd_sf"/>
</dbReference>
<dbReference type="InterPro" id="IPR011010">
    <property type="entry name" value="DNA_brk_join_enz"/>
</dbReference>
<dbReference type="Gene3D" id="3.30.160.390">
    <property type="entry name" value="Integrase, DNA-binding domain"/>
    <property type="match status" value="1"/>
</dbReference>
<dbReference type="InterPro" id="IPR010998">
    <property type="entry name" value="Integrase_recombinase_N"/>
</dbReference>
<keyword evidence="4" id="KW-0233">DNA recombination</keyword>
<dbReference type="Proteomes" id="UP001308005">
    <property type="component" value="Unassembled WGS sequence"/>
</dbReference>
<evidence type="ECO:0000256" key="5">
    <source>
        <dbReference type="PROSITE-ProRule" id="PRU01248"/>
    </source>
</evidence>
<dbReference type="PROSITE" id="PS51900">
    <property type="entry name" value="CB"/>
    <property type="match status" value="1"/>
</dbReference>
<dbReference type="InterPro" id="IPR044068">
    <property type="entry name" value="CB"/>
</dbReference>
<dbReference type="InterPro" id="IPR002104">
    <property type="entry name" value="Integrase_catalytic"/>
</dbReference>
<keyword evidence="9" id="KW-1185">Reference proteome</keyword>
<dbReference type="InterPro" id="IPR025166">
    <property type="entry name" value="Integrase_DNA_bind_dom"/>
</dbReference>
<evidence type="ECO:0000259" key="6">
    <source>
        <dbReference type="PROSITE" id="PS51898"/>
    </source>
</evidence>
<accession>A0ABU6CUK2</accession>
<dbReference type="InterPro" id="IPR050808">
    <property type="entry name" value="Phage_Integrase"/>
</dbReference>
<evidence type="ECO:0000313" key="8">
    <source>
        <dbReference type="EMBL" id="MEB4590517.1"/>
    </source>
</evidence>
<dbReference type="CDD" id="cd00801">
    <property type="entry name" value="INT_P4_C"/>
    <property type="match status" value="1"/>
</dbReference>
<evidence type="ECO:0000256" key="1">
    <source>
        <dbReference type="ARBA" id="ARBA00008857"/>
    </source>
</evidence>
<dbReference type="PROSITE" id="PS51898">
    <property type="entry name" value="TYR_RECOMBINASE"/>
    <property type="match status" value="1"/>
</dbReference>
<feature type="domain" description="Core-binding (CB)" evidence="7">
    <location>
        <begin position="116"/>
        <end position="196"/>
    </location>
</feature>
<evidence type="ECO:0000256" key="3">
    <source>
        <dbReference type="ARBA" id="ARBA00023125"/>
    </source>
</evidence>
<dbReference type="Pfam" id="PF00589">
    <property type="entry name" value="Phage_integrase"/>
    <property type="match status" value="1"/>
</dbReference>
<feature type="domain" description="Tyr recombinase" evidence="6">
    <location>
        <begin position="218"/>
        <end position="395"/>
    </location>
</feature>
<dbReference type="InterPro" id="IPR013762">
    <property type="entry name" value="Integrase-like_cat_sf"/>
</dbReference>
<dbReference type="InterPro" id="IPR053876">
    <property type="entry name" value="Phage_int_M"/>
</dbReference>
<sequence length="420" mass="47633">MANTYTNHKGIKAASTDKPQAMFKDTECKGLYLRVYPTGRKVFIHRYWLNGKERLYTLDAPEITPKSTEREIAGALSKARALVAEQKAMIGSRNAESREDPAIERSLNVLSAAAVPTVAEFASTYMTRHAKKKKKSWEEDQRILNVDVLPFIGDMKIDKVEKKHINALLDRKEDAGALVARNRLLSLLHKFFNFAIERGEIKSHINPAAKITKEEETARDRVLTDDEIRMLWAATSDESNLDISTRLAVRLRLITGQRSSEIVTARESDIQGDVWSMDETKNGLAHAIPLTGMALQVIEEARPHARNGLLFPARNGGVMAVQVLSRIFERIPWELEEGQIRPTPHDLRRTLRTGLGALNFDNFIQRRVTNHKEKNQIDTTYNRYDYMNEKRAALEAWGRKLEETIFGQTASNVVPFKIAG</sequence>